<organism evidence="4 5">
    <name type="scientific">Subtercola boreus</name>
    <dbReference type="NCBI Taxonomy" id="120213"/>
    <lineage>
        <taxon>Bacteria</taxon>
        <taxon>Bacillati</taxon>
        <taxon>Actinomycetota</taxon>
        <taxon>Actinomycetes</taxon>
        <taxon>Micrococcales</taxon>
        <taxon>Microbacteriaceae</taxon>
        <taxon>Subtercola</taxon>
    </lineage>
</organism>
<dbReference type="InterPro" id="IPR008928">
    <property type="entry name" value="6-hairpin_glycosidase_sf"/>
</dbReference>
<evidence type="ECO:0000313" key="4">
    <source>
        <dbReference type="EMBL" id="RFA27397.1"/>
    </source>
</evidence>
<dbReference type="Gene3D" id="1.50.10.10">
    <property type="match status" value="1"/>
</dbReference>
<accession>A0A3E0WAI7</accession>
<evidence type="ECO:0000259" key="2">
    <source>
        <dbReference type="Pfam" id="PF14742"/>
    </source>
</evidence>
<feature type="domain" description="Mannosylglycerate hydrolase MGH1-like glycoside hydrolase" evidence="3">
    <location>
        <begin position="374"/>
        <end position="639"/>
    </location>
</feature>
<protein>
    <submittedName>
        <fullName evidence="4">Amylo-alpha-1,6-glucosidase</fullName>
    </submittedName>
</protein>
<dbReference type="GO" id="GO:0005975">
    <property type="term" value="P:carbohydrate metabolic process"/>
    <property type="evidence" value="ECO:0007669"/>
    <property type="project" value="InterPro"/>
</dbReference>
<dbReference type="EMBL" id="NBXE01000019">
    <property type="protein sequence ID" value="RFA27397.1"/>
    <property type="molecule type" value="Genomic_DNA"/>
</dbReference>
<reference evidence="4 5" key="1">
    <citation type="submission" date="2017-04" db="EMBL/GenBank/DDBJ databases">
        <title>Comparative genome analysis of Subtercola boreus.</title>
        <authorList>
            <person name="Cho Y.-J."/>
            <person name="Cho A."/>
            <person name="Kim O.-S."/>
            <person name="Lee J.-I."/>
        </authorList>
    </citation>
    <scope>NUCLEOTIDE SEQUENCE [LARGE SCALE GENOMIC DNA]</scope>
    <source>
        <strain evidence="4 5">P28004</strain>
    </source>
</reference>
<dbReference type="InterPro" id="IPR012341">
    <property type="entry name" value="6hp_glycosidase-like_sf"/>
</dbReference>
<dbReference type="Pfam" id="PF14742">
    <property type="entry name" value="GDE_N_bis"/>
    <property type="match status" value="1"/>
</dbReference>
<dbReference type="InterPro" id="IPR054491">
    <property type="entry name" value="MGH1-like_GH"/>
</dbReference>
<evidence type="ECO:0000313" key="5">
    <source>
        <dbReference type="Proteomes" id="UP000257080"/>
    </source>
</evidence>
<gene>
    <name evidence="4" type="ORF">B7R25_06525</name>
</gene>
<evidence type="ECO:0000256" key="1">
    <source>
        <dbReference type="SAM" id="MobiDB-lite"/>
    </source>
</evidence>
<dbReference type="SUPFAM" id="SSF48208">
    <property type="entry name" value="Six-hairpin glycosidases"/>
    <property type="match status" value="1"/>
</dbReference>
<feature type="compositionally biased region" description="Low complexity" evidence="1">
    <location>
        <begin position="202"/>
        <end position="218"/>
    </location>
</feature>
<dbReference type="Pfam" id="PF22422">
    <property type="entry name" value="MGH1-like_GH"/>
    <property type="match status" value="1"/>
</dbReference>
<dbReference type="Proteomes" id="UP000257080">
    <property type="component" value="Unassembled WGS sequence"/>
</dbReference>
<dbReference type="OrthoDB" id="9759959at2"/>
<sequence length="726" mass="75254">MTEVPGRLRQPLLADELVVYRAPTQVWSAHDGSLGGSPIHGVYHSDIRMFAGLSIDVGGVTPESIATHRNGASSVTFVSLLRELDGAGADPRVRLDRTRTVADGHLTETLTVTSAIATPIDTTLTLTLCPDFSEMQSVKAGLEGTGRAAAGGPAAGGPAAGGPAAGATPHPPAPSTPSPGDGAHAAVFEHGTARAALTAPGATTSRTAGAAGGASESTWPIHVAPHSSTTVTFTLDLSDSANVVAGPPLDAHRVKPSIRSDDTRLAHWVETALDDLDALRLVTRAYPDEPFLAAGAPWFFTLFGRDSLWAARFLLPFGTELAGSTLKLLARLQGTREVADTAEQPGKIMHELRASELLIPGENVSLPPLYYGTVDATALWIILLHDAWTWGLDDATVRALLPNLRAALAWMRDYGDSDGDGFLEYVDTTGHGLANQGWKDSGDSIQWRDGTLATGPIALCEVQGYAHEAAVGGAALLAHFAGLPDVAGPAARPAAARAADSGSARPTEADEWLAWADALKQRFADHFWIDSPHGAYPAVALDASKRRVDTVTSNIGHLLGTGILTSDQAALIAARLVSPELSSGYGLRTMSTDSAGYWPLSYHGGSVWAHDTAIAIAGLGREGLTAEAAVLIEGLLAAAEGFDYRMPELHSGDPLTSASKAVPYPAACRPQAWSAAAAVSVLTTTLGLNPDAACGTLAVNPIRPAPAGALTVTGLRVGSSAHTIHT</sequence>
<evidence type="ECO:0000259" key="3">
    <source>
        <dbReference type="Pfam" id="PF22422"/>
    </source>
</evidence>
<feature type="domain" description="Putative glycogen debranching enzyme N-terminal" evidence="2">
    <location>
        <begin position="22"/>
        <end position="233"/>
    </location>
</feature>
<dbReference type="RefSeq" id="WP_116418161.1">
    <property type="nucleotide sequence ID" value="NZ_NBXC01000014.1"/>
</dbReference>
<proteinExistence type="predicted"/>
<dbReference type="InterPro" id="IPR032856">
    <property type="entry name" value="GDE_N_bis"/>
</dbReference>
<feature type="region of interest" description="Disordered" evidence="1">
    <location>
        <begin position="202"/>
        <end position="221"/>
    </location>
</feature>
<feature type="region of interest" description="Disordered" evidence="1">
    <location>
        <begin position="148"/>
        <end position="185"/>
    </location>
</feature>
<name>A0A3E0WAI7_9MICO</name>
<comment type="caution">
    <text evidence="4">The sequence shown here is derived from an EMBL/GenBank/DDBJ whole genome shotgun (WGS) entry which is preliminary data.</text>
</comment>
<feature type="compositionally biased region" description="Gly residues" evidence="1">
    <location>
        <begin position="153"/>
        <end position="164"/>
    </location>
</feature>
<dbReference type="AlphaFoldDB" id="A0A3E0WAI7"/>